<feature type="site" description="Could be important to modulate the pK values of the two catalytic cysteine residues" evidence="8">
    <location>
        <position position="176"/>
    </location>
</feature>
<evidence type="ECO:0000256" key="6">
    <source>
        <dbReference type="ARBA" id="ARBA00023235"/>
    </source>
</evidence>
<feature type="binding site" evidence="8">
    <location>
        <begin position="235"/>
        <end position="236"/>
    </location>
    <ligand>
        <name>substrate</name>
    </ligand>
</feature>
<dbReference type="Pfam" id="PF01678">
    <property type="entry name" value="DAP_epimerase"/>
    <property type="match status" value="2"/>
</dbReference>
<keyword evidence="6 8" id="KW-0413">Isomerase</keyword>
<gene>
    <name evidence="8" type="primary">dapF</name>
    <name evidence="10" type="ORF">ENQ76_12515</name>
</gene>
<comment type="caution">
    <text evidence="8">Lacks conserved residue(s) required for the propagation of feature annotation.</text>
</comment>
<dbReference type="PANTHER" id="PTHR31689">
    <property type="entry name" value="DIAMINOPIMELATE EPIMERASE, CHLOROPLASTIC"/>
    <property type="match status" value="1"/>
</dbReference>
<dbReference type="SUPFAM" id="SSF54506">
    <property type="entry name" value="Diaminopimelate epimerase-like"/>
    <property type="match status" value="2"/>
</dbReference>
<keyword evidence="8" id="KW-0963">Cytoplasm</keyword>
<evidence type="ECO:0000256" key="3">
    <source>
        <dbReference type="ARBA" id="ARBA00013080"/>
    </source>
</evidence>
<feature type="binding site" evidence="8">
    <location>
        <begin position="73"/>
        <end position="74"/>
    </location>
    <ligand>
        <name>substrate</name>
    </ligand>
</feature>
<organism evidence="10">
    <name type="scientific">Schlesneria paludicola</name>
    <dbReference type="NCBI Taxonomy" id="360056"/>
    <lineage>
        <taxon>Bacteria</taxon>
        <taxon>Pseudomonadati</taxon>
        <taxon>Planctomycetota</taxon>
        <taxon>Planctomycetia</taxon>
        <taxon>Planctomycetales</taxon>
        <taxon>Planctomycetaceae</taxon>
        <taxon>Schlesneria</taxon>
    </lineage>
</organism>
<comment type="subunit">
    <text evidence="8">Homodimer.</text>
</comment>
<comment type="subcellular location">
    <subcellularLocation>
        <location evidence="8">Cytoplasm</location>
    </subcellularLocation>
</comment>
<feature type="binding site" evidence="8">
    <location>
        <position position="11"/>
    </location>
    <ligand>
        <name>substrate</name>
    </ligand>
</feature>
<dbReference type="GO" id="GO:0005829">
    <property type="term" value="C:cytosol"/>
    <property type="evidence" value="ECO:0007669"/>
    <property type="project" value="TreeGrafter"/>
</dbReference>
<feature type="binding site" evidence="8">
    <location>
        <begin position="225"/>
        <end position="226"/>
    </location>
    <ligand>
        <name>substrate</name>
    </ligand>
</feature>
<comment type="similarity">
    <text evidence="2 8">Belongs to the diaminopimelate epimerase family.</text>
</comment>
<name>A0A7C2PI65_9PLAN</name>
<proteinExistence type="inferred from homology"/>
<feature type="binding site" evidence="8">
    <location>
        <position position="207"/>
    </location>
    <ligand>
        <name>substrate</name>
    </ligand>
</feature>
<accession>A0A7C2PI65</accession>
<evidence type="ECO:0000313" key="10">
    <source>
        <dbReference type="EMBL" id="HEN16277.1"/>
    </source>
</evidence>
<dbReference type="EC" id="5.1.1.7" evidence="3 8"/>
<comment type="function">
    <text evidence="8">Catalyzes the stereoinversion of LL-2,6-diaminopimelate (L,L-DAP) to meso-diaminopimelate (meso-DAP), a precursor of L-lysine and an essential component of the bacterial peptidoglycan.</text>
</comment>
<comment type="catalytic activity">
    <reaction evidence="7 8">
        <text>(2S,6S)-2,6-diaminopimelate = meso-2,6-diaminopimelate</text>
        <dbReference type="Rhea" id="RHEA:15393"/>
        <dbReference type="ChEBI" id="CHEBI:57609"/>
        <dbReference type="ChEBI" id="CHEBI:57791"/>
        <dbReference type="EC" id="5.1.1.7"/>
    </reaction>
</comment>
<dbReference type="UniPathway" id="UPA00034">
    <property type="reaction ID" value="UER00025"/>
</dbReference>
<dbReference type="NCBIfam" id="TIGR00652">
    <property type="entry name" value="DapF"/>
    <property type="match status" value="1"/>
</dbReference>
<evidence type="ECO:0000256" key="7">
    <source>
        <dbReference type="ARBA" id="ARBA00051712"/>
    </source>
</evidence>
<dbReference type="HAMAP" id="MF_00197">
    <property type="entry name" value="DAP_epimerase"/>
    <property type="match status" value="1"/>
</dbReference>
<feature type="site" description="Could be important to modulate the pK values of the two catalytic cysteine residues" evidence="8">
    <location>
        <position position="225"/>
    </location>
</feature>
<dbReference type="Gene3D" id="3.10.310.10">
    <property type="entry name" value="Diaminopimelate Epimerase, Chain A, domain 1"/>
    <property type="match status" value="2"/>
</dbReference>
<comment type="pathway">
    <text evidence="1 8">Amino-acid biosynthesis; L-lysine biosynthesis via DAP pathway; DL-2,6-diaminopimelate from LL-2,6-diaminopimelate: step 1/1.</text>
</comment>
<dbReference type="InterPro" id="IPR018510">
    <property type="entry name" value="DAP_epimerase_AS"/>
</dbReference>
<evidence type="ECO:0000256" key="1">
    <source>
        <dbReference type="ARBA" id="ARBA00005196"/>
    </source>
</evidence>
<reference evidence="10" key="1">
    <citation type="journal article" date="2020" name="mSystems">
        <title>Genome- and Community-Level Interaction Insights into Carbon Utilization and Element Cycling Functions of Hydrothermarchaeota in Hydrothermal Sediment.</title>
        <authorList>
            <person name="Zhou Z."/>
            <person name="Liu Y."/>
            <person name="Xu W."/>
            <person name="Pan J."/>
            <person name="Luo Z.H."/>
            <person name="Li M."/>
        </authorList>
    </citation>
    <scope>NUCLEOTIDE SEQUENCE [LARGE SCALE GENOMIC DNA]</scope>
    <source>
        <strain evidence="10">SpSt-339</strain>
    </source>
</reference>
<evidence type="ECO:0000256" key="4">
    <source>
        <dbReference type="ARBA" id="ARBA00022605"/>
    </source>
</evidence>
<dbReference type="GO" id="GO:0009089">
    <property type="term" value="P:lysine biosynthetic process via diaminopimelate"/>
    <property type="evidence" value="ECO:0007669"/>
    <property type="project" value="UniProtKB-UniRule"/>
</dbReference>
<sequence length="293" mass="31102">MRFTKMHGLGNDYIYVNGFAERVPADPAAVAVAVSDRHFGIGGDGLILILPSEVADARMRMFNADGSESEMCGNGVRCVAKYVHDHGIAKKPELRIETGRGVLTFQLTTGPDGQVAKVRVNMGEPILDAAKIPTTIAAGRVIDHPLSADGPEFPRGWAEACGLDPRMTCVSMGNPHVVLYCNDVAKVPLETVGPILENAAIFPRRINVHFVQKHSDGEVTMRTWERGSGITLACGTGACAVAVAGVLTARTGPTLLAHLPGGDLDLEWAGEGRPVYMTGPATEVFTGDWNGMA</sequence>
<dbReference type="GO" id="GO:0008837">
    <property type="term" value="F:diaminopimelate epimerase activity"/>
    <property type="evidence" value="ECO:0007669"/>
    <property type="project" value="UniProtKB-UniRule"/>
</dbReference>
<evidence type="ECO:0000256" key="8">
    <source>
        <dbReference type="HAMAP-Rule" id="MF_00197"/>
    </source>
</evidence>
<feature type="active site" evidence="9">
    <location>
        <position position="72"/>
    </location>
</feature>
<feature type="active site" description="Proton donor" evidence="8">
    <location>
        <position position="72"/>
    </location>
</feature>
<evidence type="ECO:0000256" key="5">
    <source>
        <dbReference type="ARBA" id="ARBA00023154"/>
    </source>
</evidence>
<dbReference type="EMBL" id="DSOK01000344">
    <property type="protein sequence ID" value="HEN16277.1"/>
    <property type="molecule type" value="Genomic_DNA"/>
</dbReference>
<evidence type="ECO:0000256" key="2">
    <source>
        <dbReference type="ARBA" id="ARBA00010219"/>
    </source>
</evidence>
<dbReference type="PROSITE" id="PS01326">
    <property type="entry name" value="DAP_EPIMERASE"/>
    <property type="match status" value="1"/>
</dbReference>
<evidence type="ECO:0000256" key="9">
    <source>
        <dbReference type="PROSITE-ProRule" id="PRU10125"/>
    </source>
</evidence>
<comment type="caution">
    <text evidence="10">The sequence shown here is derived from an EMBL/GenBank/DDBJ whole genome shotgun (WGS) entry which is preliminary data.</text>
</comment>
<dbReference type="AlphaFoldDB" id="A0A7C2PI65"/>
<keyword evidence="5 8" id="KW-0457">Lysine biosynthesis</keyword>
<feature type="binding site" evidence="8">
    <location>
        <position position="63"/>
    </location>
    <ligand>
        <name>substrate</name>
    </ligand>
</feature>
<feature type="active site" description="Proton acceptor" evidence="8">
    <location>
        <position position="234"/>
    </location>
</feature>
<dbReference type="PANTHER" id="PTHR31689:SF0">
    <property type="entry name" value="DIAMINOPIMELATE EPIMERASE"/>
    <property type="match status" value="1"/>
</dbReference>
<dbReference type="InterPro" id="IPR001653">
    <property type="entry name" value="DAP_epimerase_DapF"/>
</dbReference>
<keyword evidence="4 8" id="KW-0028">Amino-acid biosynthesis</keyword>
<protein>
    <recommendedName>
        <fullName evidence="3 8">Diaminopimelate epimerase</fullName>
        <shortName evidence="8">DAP epimerase</shortName>
        <ecNumber evidence="3 8">5.1.1.7</ecNumber>
    </recommendedName>
    <alternativeName>
        <fullName evidence="8">PLP-independent amino acid racemase</fullName>
    </alternativeName>
</protein>
<feature type="binding site" evidence="8">
    <location>
        <position position="174"/>
    </location>
    <ligand>
        <name>substrate</name>
    </ligand>
</feature>